<evidence type="ECO:0000313" key="3">
    <source>
        <dbReference type="EMBL" id="CAJ0600512.1"/>
    </source>
</evidence>
<feature type="chain" id="PRO_5041380924" evidence="2">
    <location>
        <begin position="16"/>
        <end position="183"/>
    </location>
</feature>
<protein>
    <submittedName>
        <fullName evidence="3">Uncharacterized protein</fullName>
    </submittedName>
</protein>
<feature type="compositionally biased region" description="Basic and acidic residues" evidence="1">
    <location>
        <begin position="58"/>
        <end position="72"/>
    </location>
</feature>
<proteinExistence type="predicted"/>
<gene>
    <name evidence="3" type="ORF">CYNAS_LOCUS12495</name>
</gene>
<dbReference type="Proteomes" id="UP001176961">
    <property type="component" value="Unassembled WGS sequence"/>
</dbReference>
<dbReference type="AlphaFoldDB" id="A0AA36GY90"/>
<feature type="signal peptide" evidence="2">
    <location>
        <begin position="1"/>
        <end position="15"/>
    </location>
</feature>
<feature type="region of interest" description="Disordered" evidence="1">
    <location>
        <begin position="25"/>
        <end position="152"/>
    </location>
</feature>
<reference evidence="3" key="1">
    <citation type="submission" date="2023-07" db="EMBL/GenBank/DDBJ databases">
        <authorList>
            <consortium name="CYATHOMIX"/>
        </authorList>
    </citation>
    <scope>NUCLEOTIDE SEQUENCE</scope>
    <source>
        <strain evidence="3">N/A</strain>
    </source>
</reference>
<feature type="compositionally biased region" description="Basic and acidic residues" evidence="1">
    <location>
        <begin position="83"/>
        <end position="98"/>
    </location>
</feature>
<comment type="caution">
    <text evidence="3">The sequence shown here is derived from an EMBL/GenBank/DDBJ whole genome shotgun (WGS) entry which is preliminary data.</text>
</comment>
<feature type="compositionally biased region" description="Polar residues" evidence="1">
    <location>
        <begin position="73"/>
        <end position="82"/>
    </location>
</feature>
<evidence type="ECO:0000256" key="1">
    <source>
        <dbReference type="SAM" id="MobiDB-lite"/>
    </source>
</evidence>
<name>A0AA36GY90_CYLNA</name>
<evidence type="ECO:0000256" key="2">
    <source>
        <dbReference type="SAM" id="SignalP"/>
    </source>
</evidence>
<organism evidence="3 4">
    <name type="scientific">Cylicocyclus nassatus</name>
    <name type="common">Nematode worm</name>
    <dbReference type="NCBI Taxonomy" id="53992"/>
    <lineage>
        <taxon>Eukaryota</taxon>
        <taxon>Metazoa</taxon>
        <taxon>Ecdysozoa</taxon>
        <taxon>Nematoda</taxon>
        <taxon>Chromadorea</taxon>
        <taxon>Rhabditida</taxon>
        <taxon>Rhabditina</taxon>
        <taxon>Rhabditomorpha</taxon>
        <taxon>Strongyloidea</taxon>
        <taxon>Strongylidae</taxon>
        <taxon>Cylicocyclus</taxon>
    </lineage>
</organism>
<feature type="compositionally biased region" description="Polar residues" evidence="1">
    <location>
        <begin position="99"/>
        <end position="116"/>
    </location>
</feature>
<sequence>MLRTILEVCIAIALGLVANFCSKGGTRKRDRDGAGVIAAGNDEEIDKDNSDALNSSEVPKKVDRIESKEKAQQLRSAESISNDAKRSSIDRRSGHSDGNRNANKATHSTERQTQSKAKTRRTTSLVEKKTKPTQPKLTLKHDRSLELPKRPTNIVARPIREAVNEDIEDGTYEDVNLVGPSAT</sequence>
<keyword evidence="2" id="KW-0732">Signal</keyword>
<dbReference type="EMBL" id="CATQJL010000223">
    <property type="protein sequence ID" value="CAJ0600512.1"/>
    <property type="molecule type" value="Genomic_DNA"/>
</dbReference>
<keyword evidence="4" id="KW-1185">Reference proteome</keyword>
<accession>A0AA36GY90</accession>
<evidence type="ECO:0000313" key="4">
    <source>
        <dbReference type="Proteomes" id="UP001176961"/>
    </source>
</evidence>
<feature type="compositionally biased region" description="Basic and acidic residues" evidence="1">
    <location>
        <begin position="139"/>
        <end position="149"/>
    </location>
</feature>